<dbReference type="GO" id="GO:0065002">
    <property type="term" value="P:intracellular protein transmembrane transport"/>
    <property type="evidence" value="ECO:0007669"/>
    <property type="project" value="UniProtKB-UniRule"/>
</dbReference>
<dbReference type="AlphaFoldDB" id="A0A9X5INL6"/>
<reference evidence="11 12" key="1">
    <citation type="submission" date="2020-04" db="EMBL/GenBank/DDBJ databases">
        <title>MicrobeNet Type strains.</title>
        <authorList>
            <person name="Nicholson A.C."/>
        </authorList>
    </citation>
    <scope>NUCLEOTIDE SEQUENCE [LARGE SCALE GENOMIC DNA]</scope>
    <source>
        <strain evidence="11 12">ATCC BAA-789</strain>
    </source>
</reference>
<evidence type="ECO:0000256" key="6">
    <source>
        <dbReference type="ARBA" id="ARBA00022989"/>
    </source>
</evidence>
<dbReference type="HAMAP" id="MF_00422">
    <property type="entry name" value="SecE"/>
    <property type="match status" value="1"/>
</dbReference>
<evidence type="ECO:0000313" key="12">
    <source>
        <dbReference type="Proteomes" id="UP000774283"/>
    </source>
</evidence>
<evidence type="ECO:0000313" key="11">
    <source>
        <dbReference type="EMBL" id="NKX92267.1"/>
    </source>
</evidence>
<evidence type="ECO:0000256" key="2">
    <source>
        <dbReference type="ARBA" id="ARBA00022448"/>
    </source>
</evidence>
<dbReference type="Proteomes" id="UP000774283">
    <property type="component" value="Unassembled WGS sequence"/>
</dbReference>
<dbReference type="GO" id="GO:0005886">
    <property type="term" value="C:plasma membrane"/>
    <property type="evidence" value="ECO:0007669"/>
    <property type="project" value="UniProtKB-SubCell"/>
</dbReference>
<dbReference type="GO" id="GO:0009306">
    <property type="term" value="P:protein secretion"/>
    <property type="evidence" value="ECO:0007669"/>
    <property type="project" value="UniProtKB-UniRule"/>
</dbReference>
<comment type="similarity">
    <text evidence="9">Belongs to the SecE/SEC61-gamma family.</text>
</comment>
<keyword evidence="6 9" id="KW-1133">Transmembrane helix</keyword>
<evidence type="ECO:0000256" key="8">
    <source>
        <dbReference type="ARBA" id="ARBA00023136"/>
    </source>
</evidence>
<keyword evidence="4 9" id="KW-0812">Transmembrane</keyword>
<dbReference type="InterPro" id="IPR001901">
    <property type="entry name" value="Translocase_SecE/Sec61-g"/>
</dbReference>
<feature type="transmembrane region" description="Helical" evidence="9">
    <location>
        <begin position="57"/>
        <end position="78"/>
    </location>
</feature>
<evidence type="ECO:0000256" key="4">
    <source>
        <dbReference type="ARBA" id="ARBA00022692"/>
    </source>
</evidence>
<keyword evidence="2 9" id="KW-0813">Transport</keyword>
<keyword evidence="8 9" id="KW-0472">Membrane</keyword>
<organism evidence="11 12">
    <name type="scientific">Sanguibacter hominis ATCC BAA-789</name>
    <dbReference type="NCBI Taxonomy" id="1312740"/>
    <lineage>
        <taxon>Bacteria</taxon>
        <taxon>Bacillati</taxon>
        <taxon>Actinomycetota</taxon>
        <taxon>Actinomycetes</taxon>
        <taxon>Micrococcales</taxon>
        <taxon>Sanguibacteraceae</taxon>
        <taxon>Sanguibacter</taxon>
    </lineage>
</organism>
<dbReference type="EMBL" id="JAAXOW010000001">
    <property type="protein sequence ID" value="NKX92267.1"/>
    <property type="molecule type" value="Genomic_DNA"/>
</dbReference>
<comment type="subunit">
    <text evidence="9">Component of the Sec protein translocase complex. Heterotrimer consisting of SecY, SecE and SecG subunits. The heterotrimers can form oligomers, although 1 heterotrimer is thought to be able to translocate proteins. Interacts with the ribosome. Interacts with SecDF, and other proteins may be involved. Interacts with SecA.</text>
</comment>
<dbReference type="Gene3D" id="1.20.5.1030">
    <property type="entry name" value="Preprotein translocase secy subunit"/>
    <property type="match status" value="1"/>
</dbReference>
<keyword evidence="5 9" id="KW-0653">Protein transport</keyword>
<dbReference type="PANTHER" id="PTHR33910">
    <property type="entry name" value="PROTEIN TRANSLOCASE SUBUNIT SECE"/>
    <property type="match status" value="1"/>
</dbReference>
<dbReference type="PANTHER" id="PTHR33910:SF1">
    <property type="entry name" value="PROTEIN TRANSLOCASE SUBUNIT SECE"/>
    <property type="match status" value="1"/>
</dbReference>
<evidence type="ECO:0000256" key="7">
    <source>
        <dbReference type="ARBA" id="ARBA00023010"/>
    </source>
</evidence>
<gene>
    <name evidence="9 11" type="primary">secE</name>
    <name evidence="11" type="ORF">HF995_03095</name>
</gene>
<dbReference type="RefSeq" id="WP_168446316.1">
    <property type="nucleotide sequence ID" value="NZ_JAAXOW010000001.1"/>
</dbReference>
<dbReference type="Pfam" id="PF00584">
    <property type="entry name" value="SecE"/>
    <property type="match status" value="1"/>
</dbReference>
<comment type="caution">
    <text evidence="11">The sequence shown here is derived from an EMBL/GenBank/DDBJ whole genome shotgun (WGS) entry which is preliminary data.</text>
</comment>
<comment type="subcellular location">
    <subcellularLocation>
        <location evidence="9">Cell membrane</location>
        <topology evidence="9">Single-pass membrane protein</topology>
    </subcellularLocation>
    <subcellularLocation>
        <location evidence="1">Membrane</location>
    </subcellularLocation>
</comment>
<accession>A0A9X5INL6</accession>
<dbReference type="GO" id="GO:0043952">
    <property type="term" value="P:protein transport by the Sec complex"/>
    <property type="evidence" value="ECO:0007669"/>
    <property type="project" value="UniProtKB-UniRule"/>
</dbReference>
<evidence type="ECO:0000256" key="3">
    <source>
        <dbReference type="ARBA" id="ARBA00022475"/>
    </source>
</evidence>
<keyword evidence="12" id="KW-1185">Reference proteome</keyword>
<dbReference type="GO" id="GO:0008320">
    <property type="term" value="F:protein transmembrane transporter activity"/>
    <property type="evidence" value="ECO:0007669"/>
    <property type="project" value="UniProtKB-UniRule"/>
</dbReference>
<sequence>MSETAPEATGADAARVNGAESAKGSAKKKSFFARVALFVRQVVAELKKVTTPTRSELLQYTGVVLVFLVVVMAFITVVDMGVGKFMLWLFGA</sequence>
<proteinExistence type="inferred from homology"/>
<dbReference type="InterPro" id="IPR005807">
    <property type="entry name" value="SecE_bac"/>
</dbReference>
<keyword evidence="3 9" id="KW-1003">Cell membrane</keyword>
<keyword evidence="7 9" id="KW-0811">Translocation</keyword>
<dbReference type="GO" id="GO:0006605">
    <property type="term" value="P:protein targeting"/>
    <property type="evidence" value="ECO:0007669"/>
    <property type="project" value="UniProtKB-UniRule"/>
</dbReference>
<dbReference type="NCBIfam" id="TIGR00964">
    <property type="entry name" value="secE_bact"/>
    <property type="match status" value="1"/>
</dbReference>
<evidence type="ECO:0000256" key="1">
    <source>
        <dbReference type="ARBA" id="ARBA00004370"/>
    </source>
</evidence>
<evidence type="ECO:0000256" key="10">
    <source>
        <dbReference type="SAM" id="MobiDB-lite"/>
    </source>
</evidence>
<name>A0A9X5INL6_9MICO</name>
<comment type="function">
    <text evidence="9">Essential subunit of the Sec protein translocation channel SecYEG. Clamps together the 2 halves of SecY. May contact the channel plug during translocation.</text>
</comment>
<dbReference type="InterPro" id="IPR038379">
    <property type="entry name" value="SecE_sf"/>
</dbReference>
<protein>
    <recommendedName>
        <fullName evidence="9">Protein translocase subunit SecE</fullName>
    </recommendedName>
</protein>
<evidence type="ECO:0000256" key="5">
    <source>
        <dbReference type="ARBA" id="ARBA00022927"/>
    </source>
</evidence>
<evidence type="ECO:0000256" key="9">
    <source>
        <dbReference type="HAMAP-Rule" id="MF_00422"/>
    </source>
</evidence>
<feature type="region of interest" description="Disordered" evidence="10">
    <location>
        <begin position="1"/>
        <end position="28"/>
    </location>
</feature>